<gene>
    <name evidence="2" type="ORF">NDES1114_LOCUS26867</name>
</gene>
<feature type="transmembrane region" description="Helical" evidence="1">
    <location>
        <begin position="164"/>
        <end position="185"/>
    </location>
</feature>
<reference evidence="2" key="1">
    <citation type="submission" date="2021-01" db="EMBL/GenBank/DDBJ databases">
        <authorList>
            <person name="Corre E."/>
            <person name="Pelletier E."/>
            <person name="Niang G."/>
            <person name="Scheremetjew M."/>
            <person name="Finn R."/>
            <person name="Kale V."/>
            <person name="Holt S."/>
            <person name="Cochrane G."/>
            <person name="Meng A."/>
            <person name="Brown T."/>
            <person name="Cohen L."/>
        </authorList>
    </citation>
    <scope>NUCLEOTIDE SEQUENCE</scope>
    <source>
        <strain evidence="2">CCAP 1951/1</strain>
    </source>
</reference>
<feature type="transmembrane region" description="Helical" evidence="1">
    <location>
        <begin position="206"/>
        <end position="227"/>
    </location>
</feature>
<sequence>MESPPTQPQGSDGEELVTIGAGREAEAAAIRKANLELAQQAKAEADEAYASEFKCRVATGALFFGLFFAFCGVVSWWHWPAMEANAVRATTTLNGYLGKICVTPIGVNVGNIQDNCDILAPANTTAERTKMDNGDCCVSAADYQPFVYQRTVTSVRFRNRFASVHAAFVAFAAASCIEAALVVTFPLHHLVTAGKLITPAAATARVAHLALLVLAHVVAFASAWAAYALEQSLVTDKESSIYVPHGGAEYTAADLGFEIPKDGRLIEAVGYTVTPIVLALTLYLFRRIQATGHVEHETDVPKVAAADDNTEVLLVNAA</sequence>
<dbReference type="AlphaFoldDB" id="A0A7S1QID9"/>
<keyword evidence="1" id="KW-0812">Transmembrane</keyword>
<keyword evidence="1" id="KW-1133">Transmembrane helix</keyword>
<evidence type="ECO:0000313" key="2">
    <source>
        <dbReference type="EMBL" id="CAD9139479.1"/>
    </source>
</evidence>
<evidence type="ECO:0000256" key="1">
    <source>
        <dbReference type="SAM" id="Phobius"/>
    </source>
</evidence>
<proteinExistence type="predicted"/>
<dbReference type="EMBL" id="HBGF01040155">
    <property type="protein sequence ID" value="CAD9139479.1"/>
    <property type="molecule type" value="Transcribed_RNA"/>
</dbReference>
<evidence type="ECO:0008006" key="3">
    <source>
        <dbReference type="Google" id="ProtNLM"/>
    </source>
</evidence>
<feature type="transmembrane region" description="Helical" evidence="1">
    <location>
        <begin position="57"/>
        <end position="79"/>
    </location>
</feature>
<keyword evidence="1" id="KW-0472">Membrane</keyword>
<name>A0A7S1QID9_NEODS</name>
<feature type="transmembrane region" description="Helical" evidence="1">
    <location>
        <begin position="268"/>
        <end position="285"/>
    </location>
</feature>
<protein>
    <recommendedName>
        <fullName evidence="3">Transmembrane protein</fullName>
    </recommendedName>
</protein>
<organism evidence="2">
    <name type="scientific">Neobodo designis</name>
    <name type="common">Flagellated protozoan</name>
    <name type="synonym">Bodo designis</name>
    <dbReference type="NCBI Taxonomy" id="312471"/>
    <lineage>
        <taxon>Eukaryota</taxon>
        <taxon>Discoba</taxon>
        <taxon>Euglenozoa</taxon>
        <taxon>Kinetoplastea</taxon>
        <taxon>Metakinetoplastina</taxon>
        <taxon>Neobodonida</taxon>
        <taxon>Neobodo</taxon>
    </lineage>
</organism>
<accession>A0A7S1QID9</accession>